<dbReference type="PANTHER" id="PTHR47456">
    <property type="entry name" value="PHD-TYPE DOMAIN-CONTAINING PROTEIN"/>
    <property type="match status" value="1"/>
</dbReference>
<evidence type="ECO:0000259" key="2">
    <source>
        <dbReference type="Pfam" id="PF21599"/>
    </source>
</evidence>
<dbReference type="Pfam" id="PF21599">
    <property type="entry name" value="ZSWIM3_N"/>
    <property type="match status" value="1"/>
</dbReference>
<dbReference type="GO" id="GO:0003700">
    <property type="term" value="F:DNA-binding transcription factor activity"/>
    <property type="evidence" value="ECO:0007669"/>
    <property type="project" value="InterPro"/>
</dbReference>
<dbReference type="OrthoDB" id="6138190at2759"/>
<evidence type="ECO:0000313" key="3">
    <source>
        <dbReference type="EMBL" id="KAJ8025322.1"/>
    </source>
</evidence>
<sequence length="641" mass="73822">MEFKDFEELSSYINTLSEKTFCVFTIVDCRKVQNANKKVCEGQRKYHAKFKYSYVKFACKHFGSANSTSTGIRPNQRTFKTGCPCFVLASVNRRKDKLVIIRSNLKHNHQTSKELFMLYPEKRRLNEDQKKFIAELRAQHVPPAAICQRLEEVHGKRLTRKDIRNIQTQKKLINLSRDDDSRVTSELPRSISIIRGGDTLTSVDSDKHVSQTVSHAVQQFEDELKIARDSISVNIKSAESLFPKLFYTTSASDAYQVIDSYELKTNSYFSVSEESEDFGQNEPLHILACHKVGKDDSKDRVKCHILWEDNDSSLAMYERIPFDGAPYMQLGRKIFDCHQGVVSDESCQEIPKRSRKTVGTSRVDCTARISLREIHKFPEFKIKKGHDSDHNRSRRTKQIRKAIRRGDIVGQRRIYVSLPSIADHSGHHVTEVDNFLTDLEVKKKIYKLAYDKNFTVEELREKTKEFVEKQLFKGKPLPSLTDRRFYPPDDTFKNICQLARLKMSREGFPAPLTPQHHRDKHPLPPSVPPVANEVTVVTSANKARSSPLHSSSPTSHSPRVSKRSGEPSDFFNMLEEVRSLAQQVSDENMFEELRQTMVNVRKRLKAHCNEEHSQKRQRQEKDCGDADTLAEGEQIVTEICR</sequence>
<dbReference type="InterPro" id="IPR029309">
    <property type="entry name" value="CaRF"/>
</dbReference>
<reference evidence="3" key="1">
    <citation type="submission" date="2021-10" db="EMBL/GenBank/DDBJ databases">
        <title>Tropical sea cucumber genome reveals ecological adaptation and Cuvierian tubules defense mechanism.</title>
        <authorList>
            <person name="Chen T."/>
        </authorList>
    </citation>
    <scope>NUCLEOTIDE SEQUENCE</scope>
    <source>
        <strain evidence="3">Nanhai2018</strain>
        <tissue evidence="3">Muscle</tissue>
    </source>
</reference>
<comment type="caution">
    <text evidence="3">The sequence shown here is derived from an EMBL/GenBank/DDBJ whole genome shotgun (WGS) entry which is preliminary data.</text>
</comment>
<dbReference type="Pfam" id="PF15299">
    <property type="entry name" value="ALS2CR8"/>
    <property type="match status" value="1"/>
</dbReference>
<proteinExistence type="predicted"/>
<organism evidence="3 4">
    <name type="scientific">Holothuria leucospilota</name>
    <name type="common">Black long sea cucumber</name>
    <name type="synonym">Mertensiothuria leucospilota</name>
    <dbReference type="NCBI Taxonomy" id="206669"/>
    <lineage>
        <taxon>Eukaryota</taxon>
        <taxon>Metazoa</taxon>
        <taxon>Echinodermata</taxon>
        <taxon>Eleutherozoa</taxon>
        <taxon>Echinozoa</taxon>
        <taxon>Holothuroidea</taxon>
        <taxon>Aspidochirotacea</taxon>
        <taxon>Aspidochirotida</taxon>
        <taxon>Holothuriidae</taxon>
        <taxon>Holothuria</taxon>
    </lineage>
</organism>
<protein>
    <recommendedName>
        <fullName evidence="2">ZSWIM3 N-terminal domain-containing protein</fullName>
    </recommendedName>
</protein>
<name>A0A9Q1BHS8_HOLLE</name>
<feature type="domain" description="ZSWIM3 N-terminal" evidence="2">
    <location>
        <begin position="2"/>
        <end position="109"/>
    </location>
</feature>
<dbReference type="PANTHER" id="PTHR47456:SF1">
    <property type="entry name" value="PHD-TYPE DOMAIN-CONTAINING PROTEIN"/>
    <property type="match status" value="1"/>
</dbReference>
<dbReference type="AlphaFoldDB" id="A0A9Q1BHS8"/>
<feature type="compositionally biased region" description="Low complexity" evidence="1">
    <location>
        <begin position="545"/>
        <end position="558"/>
    </location>
</feature>
<evidence type="ECO:0000256" key="1">
    <source>
        <dbReference type="SAM" id="MobiDB-lite"/>
    </source>
</evidence>
<evidence type="ECO:0000313" key="4">
    <source>
        <dbReference type="Proteomes" id="UP001152320"/>
    </source>
</evidence>
<feature type="region of interest" description="Disordered" evidence="1">
    <location>
        <begin position="507"/>
        <end position="567"/>
    </location>
</feature>
<accession>A0A9Q1BHS8</accession>
<dbReference type="Proteomes" id="UP001152320">
    <property type="component" value="Chromosome 18"/>
</dbReference>
<gene>
    <name evidence="3" type="ORF">HOLleu_35499</name>
</gene>
<feature type="compositionally biased region" description="Polar residues" evidence="1">
    <location>
        <begin position="535"/>
        <end position="544"/>
    </location>
</feature>
<keyword evidence="4" id="KW-1185">Reference proteome</keyword>
<dbReference type="InterPro" id="IPR048325">
    <property type="entry name" value="ZSWIM3_N"/>
</dbReference>
<dbReference type="EMBL" id="JAIZAY010000018">
    <property type="protein sequence ID" value="KAJ8025322.1"/>
    <property type="molecule type" value="Genomic_DNA"/>
</dbReference>